<gene>
    <name evidence="2" type="ORF">AK88_03515</name>
</gene>
<accession>A0A0D9QIM3</accession>
<keyword evidence="3" id="KW-1185">Reference proteome</keyword>
<dbReference type="OMA" id="IYIAKDI"/>
<dbReference type="VEuPathDB" id="PlasmoDB:AK88_03515"/>
<evidence type="ECO:0000313" key="2">
    <source>
        <dbReference type="EMBL" id="KJP86808.1"/>
    </source>
</evidence>
<dbReference type="OrthoDB" id="370088at2759"/>
<dbReference type="EMBL" id="KQ001685">
    <property type="protein sequence ID" value="KJP86808.1"/>
    <property type="molecule type" value="Genomic_DNA"/>
</dbReference>
<evidence type="ECO:0000256" key="1">
    <source>
        <dbReference type="SAM" id="MobiDB-lite"/>
    </source>
</evidence>
<evidence type="ECO:0000313" key="3">
    <source>
        <dbReference type="Proteomes" id="UP000054561"/>
    </source>
</evidence>
<dbReference type="Proteomes" id="UP000054561">
    <property type="component" value="Unassembled WGS sequence"/>
</dbReference>
<proteinExistence type="predicted"/>
<reference evidence="2 3" key="1">
    <citation type="submission" date="2014-03" db="EMBL/GenBank/DDBJ databases">
        <title>The Genome Sequence of Plasmodium fragile nilgiri.</title>
        <authorList>
            <consortium name="The Broad Institute Genomics Platform"/>
            <consortium name="The Broad Institute Genome Sequencing Center for Infectious Disease"/>
            <person name="Neafsey D."/>
            <person name="Duraisingh M."/>
            <person name="Young S.K."/>
            <person name="Zeng Q."/>
            <person name="Gargeya S."/>
            <person name="Abouelleil A."/>
            <person name="Alvarado L."/>
            <person name="Chapman S.B."/>
            <person name="Gainer-Dewar J."/>
            <person name="Goldberg J."/>
            <person name="Griggs A."/>
            <person name="Gujja S."/>
            <person name="Hansen M."/>
            <person name="Howarth C."/>
            <person name="Imamovic A."/>
            <person name="Larimer J."/>
            <person name="Pearson M."/>
            <person name="Poon T.W."/>
            <person name="Priest M."/>
            <person name="Roberts A."/>
            <person name="Saif S."/>
            <person name="Shea T."/>
            <person name="Sykes S."/>
            <person name="Wortman J."/>
            <person name="Nusbaum C."/>
            <person name="Birren B."/>
        </authorList>
    </citation>
    <scope>NUCLEOTIDE SEQUENCE [LARGE SCALE GENOMIC DNA]</scope>
    <source>
        <strain evidence="3">nilgiri</strain>
    </source>
</reference>
<name>A0A0D9QIM3_PLAFR</name>
<dbReference type="AlphaFoldDB" id="A0A0D9QIM3"/>
<protein>
    <submittedName>
        <fullName evidence="2">Uncharacterized protein</fullName>
    </submittedName>
</protein>
<sequence length="625" mass="72852">MSCLPRNNVERKVSNFIFPFHVLLHVLRSWFLRLALLFSVLHGVTFCNSGRGVDASRGPPGVSPIFSVISSDVKLGNQVDYVRRAHHHKGVELYEQVRNKCKVYFLPLVWPCGENVTQQGRETEGVTNKSDGSTAEGGTARTVHGDNESPYEYLQRNLGDTKHKMESLATHIAQSDVVIVPMNYHDILNKHLLDIAQFSNFLNAMDFLLHVNQTKGNHNVIFYIYNFHEDDDASGGRSSHNSYVAKERASIVNIVKSFLRSHWKEQYHKCVNEKFVFARENSINVDKWLEQIGKKKVYYQVKVPMQNNPPTRDHKSYSLFSNYRPDALKNLTSQNYFVYNFFSNLKFSILHEYLKLASQLKMDNFDPLPDAGKMKTKMNQVAKEIDMLLNKFLHFQLNKNIIKNEDMIEQIKKKQHSYLVHIITTDLLEKYEQFLETLIRQLYQLYRQRIKKIKITSNMINEFAKEIKKMDNLFHLYNSSLSFIHYFKNKGDHLQERANSIALHMEAKLLQTMNEITTEIINYYISQGVYVRNYDFTSSFLSLRTYSFFSYILQTLADMLRNRISLSFNYLSPSAFGFSSYKDDLSLSPKRDLMITTSEMDQVEKINIPTSTYSKILLSMDTNKR</sequence>
<organism evidence="2 3">
    <name type="scientific">Plasmodium fragile</name>
    <dbReference type="NCBI Taxonomy" id="5857"/>
    <lineage>
        <taxon>Eukaryota</taxon>
        <taxon>Sar</taxon>
        <taxon>Alveolata</taxon>
        <taxon>Apicomplexa</taxon>
        <taxon>Aconoidasida</taxon>
        <taxon>Haemosporida</taxon>
        <taxon>Plasmodiidae</taxon>
        <taxon>Plasmodium</taxon>
        <taxon>Plasmodium (Plasmodium)</taxon>
    </lineage>
</organism>
<dbReference type="RefSeq" id="XP_012336551.1">
    <property type="nucleotide sequence ID" value="XM_012481128.1"/>
</dbReference>
<feature type="region of interest" description="Disordered" evidence="1">
    <location>
        <begin position="120"/>
        <end position="150"/>
    </location>
</feature>
<feature type="compositionally biased region" description="Polar residues" evidence="1">
    <location>
        <begin position="120"/>
        <end position="133"/>
    </location>
</feature>
<dbReference type="GeneID" id="24268829"/>